<evidence type="ECO:0000313" key="2">
    <source>
        <dbReference type="EMBL" id="KAG2629358.1"/>
    </source>
</evidence>
<protein>
    <submittedName>
        <fullName evidence="2">Uncharacterized protein</fullName>
    </submittedName>
</protein>
<accession>A0A8T0V4F8</accession>
<feature type="region of interest" description="Disordered" evidence="1">
    <location>
        <begin position="48"/>
        <end position="69"/>
    </location>
</feature>
<sequence length="143" mass="14232">MEPIDVQLCAAASRSGRGTSPGLSRARPALARARHLGAAATLHPLRHGHQSVHGSGVAASPSSLGTSPGLSRARPALALARHPVAAVGRAPAADVPGSALVREISTGRHLVIIPMCAAAGLGSGDCFSPDNCCGRSLASIAMP</sequence>
<dbReference type="EMBL" id="CM029041">
    <property type="protein sequence ID" value="KAG2629358.1"/>
    <property type="molecule type" value="Genomic_DNA"/>
</dbReference>
<proteinExistence type="predicted"/>
<dbReference type="AlphaFoldDB" id="A0A8T0V4F8"/>
<reference evidence="2" key="1">
    <citation type="submission" date="2020-05" db="EMBL/GenBank/DDBJ databases">
        <title>WGS assembly of Panicum virgatum.</title>
        <authorList>
            <person name="Lovell J.T."/>
            <person name="Jenkins J."/>
            <person name="Shu S."/>
            <person name="Juenger T.E."/>
            <person name="Schmutz J."/>
        </authorList>
    </citation>
    <scope>NUCLEOTIDE SEQUENCE</scope>
    <source>
        <strain evidence="2">AP13</strain>
    </source>
</reference>
<name>A0A8T0V4F8_PANVG</name>
<gene>
    <name evidence="2" type="ORF">PVAP13_3KG427200</name>
</gene>
<feature type="compositionally biased region" description="Low complexity" evidence="1">
    <location>
        <begin position="58"/>
        <end position="69"/>
    </location>
</feature>
<organism evidence="2 3">
    <name type="scientific">Panicum virgatum</name>
    <name type="common">Blackwell switchgrass</name>
    <dbReference type="NCBI Taxonomy" id="38727"/>
    <lineage>
        <taxon>Eukaryota</taxon>
        <taxon>Viridiplantae</taxon>
        <taxon>Streptophyta</taxon>
        <taxon>Embryophyta</taxon>
        <taxon>Tracheophyta</taxon>
        <taxon>Spermatophyta</taxon>
        <taxon>Magnoliopsida</taxon>
        <taxon>Liliopsida</taxon>
        <taxon>Poales</taxon>
        <taxon>Poaceae</taxon>
        <taxon>PACMAD clade</taxon>
        <taxon>Panicoideae</taxon>
        <taxon>Panicodae</taxon>
        <taxon>Paniceae</taxon>
        <taxon>Panicinae</taxon>
        <taxon>Panicum</taxon>
        <taxon>Panicum sect. Hiantes</taxon>
    </lineage>
</organism>
<dbReference type="Proteomes" id="UP000823388">
    <property type="component" value="Chromosome 3K"/>
</dbReference>
<comment type="caution">
    <text evidence="2">The sequence shown here is derived from an EMBL/GenBank/DDBJ whole genome shotgun (WGS) entry which is preliminary data.</text>
</comment>
<evidence type="ECO:0000256" key="1">
    <source>
        <dbReference type="SAM" id="MobiDB-lite"/>
    </source>
</evidence>
<evidence type="ECO:0000313" key="3">
    <source>
        <dbReference type="Proteomes" id="UP000823388"/>
    </source>
</evidence>
<keyword evidence="3" id="KW-1185">Reference proteome</keyword>